<dbReference type="SMART" id="SM00849">
    <property type="entry name" value="Lactamase_B"/>
    <property type="match status" value="1"/>
</dbReference>
<evidence type="ECO:0000313" key="7">
    <source>
        <dbReference type="EMBL" id="BAH31538.1"/>
    </source>
</evidence>
<dbReference type="CDD" id="cd07729">
    <property type="entry name" value="AHL_lactonase_MBL-fold"/>
    <property type="match status" value="1"/>
</dbReference>
<dbReference type="Proteomes" id="UP000002204">
    <property type="component" value="Chromosome"/>
</dbReference>
<dbReference type="InterPro" id="IPR036866">
    <property type="entry name" value="RibonucZ/Hydroxyglut_hydro"/>
</dbReference>
<dbReference type="InterPro" id="IPR001279">
    <property type="entry name" value="Metallo-B-lactamas"/>
</dbReference>
<evidence type="ECO:0000256" key="4">
    <source>
        <dbReference type="ARBA" id="ARBA00022801"/>
    </source>
</evidence>
<dbReference type="PANTHER" id="PTHR42978">
    <property type="entry name" value="QUORUM-QUENCHING LACTONASE YTNP-RELATED-RELATED"/>
    <property type="match status" value="1"/>
</dbReference>
<protein>
    <submittedName>
        <fullName evidence="7">Putative hydrolase</fullName>
    </submittedName>
</protein>
<dbReference type="Pfam" id="PF00753">
    <property type="entry name" value="Lactamase_B"/>
    <property type="match status" value="1"/>
</dbReference>
<organism evidence="7 8">
    <name type="scientific">Rhodococcus erythropolis (strain PR4 / NBRC 100887)</name>
    <dbReference type="NCBI Taxonomy" id="234621"/>
    <lineage>
        <taxon>Bacteria</taxon>
        <taxon>Bacillati</taxon>
        <taxon>Actinomycetota</taxon>
        <taxon>Actinomycetes</taxon>
        <taxon>Mycobacteriales</taxon>
        <taxon>Nocardiaceae</taxon>
        <taxon>Rhodococcus</taxon>
        <taxon>Rhodococcus erythropolis group</taxon>
    </lineage>
</organism>
<evidence type="ECO:0000313" key="8">
    <source>
        <dbReference type="Proteomes" id="UP000002204"/>
    </source>
</evidence>
<reference evidence="7 8" key="2">
    <citation type="journal article" date="2006" name="Environ. Microbiol.">
        <title>Sequence analysis of three plasmids harboured in Rhodococcus erythropolis strain PR4.</title>
        <authorList>
            <person name="Sekine M."/>
            <person name="Tanikawa S."/>
            <person name="Omata S."/>
            <person name="Saito M."/>
            <person name="Fujisawa T."/>
            <person name="Tsukatani N."/>
            <person name="Tajima T."/>
            <person name="Sekigawa T."/>
            <person name="Kosugi H."/>
            <person name="Matsuo Y."/>
            <person name="Nishiko R."/>
            <person name="Imamura K."/>
            <person name="Ito M."/>
            <person name="Narita H."/>
            <person name="Tago S."/>
            <person name="Fujita N."/>
            <person name="Harayama S."/>
        </authorList>
    </citation>
    <scope>NUCLEOTIDE SEQUENCE [LARGE SCALE GENOMIC DNA]</scope>
    <source>
        <strain evidence="8">PR4 / NBRC 100887</strain>
    </source>
</reference>
<accession>C0ZQ60</accession>
<gene>
    <name evidence="7" type="ordered locus">RER_08300</name>
</gene>
<comment type="similarity">
    <text evidence="2">Belongs to the metallo-beta-lactamase superfamily.</text>
</comment>
<dbReference type="GO" id="GO:0016787">
    <property type="term" value="F:hydrolase activity"/>
    <property type="evidence" value="ECO:0007669"/>
    <property type="project" value="UniProtKB-KW"/>
</dbReference>
<keyword evidence="4 7" id="KW-0378">Hydrolase</keyword>
<dbReference type="HOGENOM" id="CLU_030571_3_3_11"/>
<reference evidence="8" key="1">
    <citation type="submission" date="2005-03" db="EMBL/GenBank/DDBJ databases">
        <title>Comparison of the complete genome sequences of Rhodococcus erythropolis PR4 and Rhodococcus opacus B4.</title>
        <authorList>
            <person name="Takarada H."/>
            <person name="Sekine M."/>
            <person name="Hosoyama A."/>
            <person name="Yamada R."/>
            <person name="Fujisawa T."/>
            <person name="Omata S."/>
            <person name="Shimizu A."/>
            <person name="Tsukatani N."/>
            <person name="Tanikawa S."/>
            <person name="Fujita N."/>
            <person name="Harayama S."/>
        </authorList>
    </citation>
    <scope>NUCLEOTIDE SEQUENCE [LARGE SCALE GENOMIC DNA]</scope>
    <source>
        <strain evidence="8">PR4 / NBRC 100887</strain>
    </source>
</reference>
<proteinExistence type="inferred from homology"/>
<dbReference type="eggNOG" id="COG0491">
    <property type="taxonomic scope" value="Bacteria"/>
</dbReference>
<sequence length="261" mass="28528">MKQLHDKGSVKMTSAGWTIDAVELGLLPDIPVEHIYYQDTSGRTLNMPLIMYVLRSGGRTVIVDTGGPADEEKILRMTPFGYVVPESNRIDNVLDRIGVNPADVDLVINTHLHWDHCSNNNVFANAEIVLQEKELAYAHAPCEAHMPAYGFHADEAPIFSLAEDRIRTVDGSCELAPGLGVVPLPGHSPGSQGVRVDTVAGTFVITGDCVDTYRNFDESLPSGRFSDLDAYKASLAFLRETGWTPLPSHDPKVLEKGQFGQ</sequence>
<keyword evidence="3" id="KW-0479">Metal-binding</keyword>
<dbReference type="KEGG" id="rer:RER_08300"/>
<dbReference type="GO" id="GO:0046872">
    <property type="term" value="F:metal ion binding"/>
    <property type="evidence" value="ECO:0007669"/>
    <property type="project" value="UniProtKB-KW"/>
</dbReference>
<dbReference type="EMBL" id="AP008957">
    <property type="protein sequence ID" value="BAH31538.1"/>
    <property type="molecule type" value="Genomic_DNA"/>
</dbReference>
<evidence type="ECO:0000256" key="5">
    <source>
        <dbReference type="ARBA" id="ARBA00022833"/>
    </source>
</evidence>
<comment type="cofactor">
    <cofactor evidence="1">
        <name>Zn(2+)</name>
        <dbReference type="ChEBI" id="CHEBI:29105"/>
    </cofactor>
</comment>
<evidence type="ECO:0000256" key="2">
    <source>
        <dbReference type="ARBA" id="ARBA00007749"/>
    </source>
</evidence>
<dbReference type="InterPro" id="IPR051013">
    <property type="entry name" value="MBL_superfamily_lactonases"/>
</dbReference>
<dbReference type="AlphaFoldDB" id="C0ZQ60"/>
<name>C0ZQ60_RHOE4</name>
<evidence type="ECO:0000259" key="6">
    <source>
        <dbReference type="SMART" id="SM00849"/>
    </source>
</evidence>
<dbReference type="PANTHER" id="PTHR42978:SF2">
    <property type="entry name" value="102 KBASES UNSTABLE REGION: FROM 1 TO 119443"/>
    <property type="match status" value="1"/>
</dbReference>
<feature type="domain" description="Metallo-beta-lactamase" evidence="6">
    <location>
        <begin position="48"/>
        <end position="249"/>
    </location>
</feature>
<dbReference type="SUPFAM" id="SSF56281">
    <property type="entry name" value="Metallo-hydrolase/oxidoreductase"/>
    <property type="match status" value="1"/>
</dbReference>
<evidence type="ECO:0000256" key="3">
    <source>
        <dbReference type="ARBA" id="ARBA00022723"/>
    </source>
</evidence>
<evidence type="ECO:0000256" key="1">
    <source>
        <dbReference type="ARBA" id="ARBA00001947"/>
    </source>
</evidence>
<keyword evidence="5" id="KW-0862">Zinc</keyword>
<dbReference type="Gene3D" id="3.60.15.10">
    <property type="entry name" value="Ribonuclease Z/Hydroxyacylglutathione hydrolase-like"/>
    <property type="match status" value="1"/>
</dbReference>